<evidence type="ECO:0000313" key="2">
    <source>
        <dbReference type="EMBL" id="CAC5392131.1"/>
    </source>
</evidence>
<dbReference type="EMBL" id="CACVKT020004908">
    <property type="protein sequence ID" value="CAC5392131.1"/>
    <property type="molecule type" value="Genomic_DNA"/>
</dbReference>
<dbReference type="OrthoDB" id="6195988at2759"/>
<accession>A0A6J8C9B3</accession>
<dbReference type="Proteomes" id="UP000507470">
    <property type="component" value="Unassembled WGS sequence"/>
</dbReference>
<proteinExistence type="predicted"/>
<dbReference type="AlphaFoldDB" id="A0A6J8C9B3"/>
<evidence type="ECO:0000256" key="1">
    <source>
        <dbReference type="SAM" id="MobiDB-lite"/>
    </source>
</evidence>
<organism evidence="2 3">
    <name type="scientific">Mytilus coruscus</name>
    <name type="common">Sea mussel</name>
    <dbReference type="NCBI Taxonomy" id="42192"/>
    <lineage>
        <taxon>Eukaryota</taxon>
        <taxon>Metazoa</taxon>
        <taxon>Spiralia</taxon>
        <taxon>Lophotrochozoa</taxon>
        <taxon>Mollusca</taxon>
        <taxon>Bivalvia</taxon>
        <taxon>Autobranchia</taxon>
        <taxon>Pteriomorphia</taxon>
        <taxon>Mytilida</taxon>
        <taxon>Mytiloidea</taxon>
        <taxon>Mytilidae</taxon>
        <taxon>Mytilinae</taxon>
        <taxon>Mytilus</taxon>
    </lineage>
</organism>
<dbReference type="EMBL" id="CACVKT020004908">
    <property type="protein sequence ID" value="CAC5392132.1"/>
    <property type="molecule type" value="Genomic_DNA"/>
</dbReference>
<feature type="compositionally biased region" description="Polar residues" evidence="1">
    <location>
        <begin position="131"/>
        <end position="156"/>
    </location>
</feature>
<feature type="region of interest" description="Disordered" evidence="1">
    <location>
        <begin position="118"/>
        <end position="156"/>
    </location>
</feature>
<feature type="region of interest" description="Disordered" evidence="1">
    <location>
        <begin position="31"/>
        <end position="59"/>
    </location>
</feature>
<protein>
    <submittedName>
        <fullName evidence="2">Uncharacterized protein</fullName>
    </submittedName>
</protein>
<reference evidence="2 3" key="1">
    <citation type="submission" date="2020-06" db="EMBL/GenBank/DDBJ databases">
        <authorList>
            <person name="Li R."/>
            <person name="Bekaert M."/>
        </authorList>
    </citation>
    <scope>NUCLEOTIDE SEQUENCE [LARGE SCALE GENOMIC DNA]</scope>
    <source>
        <strain evidence="2">Wild</strain>
        <strain evidence="3">wild</strain>
    </source>
</reference>
<name>A0A6J8C9B3_MYTCO</name>
<gene>
    <name evidence="2" type="ORF">MCOR_27084</name>
</gene>
<keyword evidence="3" id="KW-1185">Reference proteome</keyword>
<sequence>MSAGIHPFYYVMINTNENLNDLAHCQEHGHKGGQVRCQHPVQPSSSKDKADQESSPFHNRLYTGRVIPVGTGLCKQCSIKMSFCKSDNSQVKLNTCIEEDIDLDSQLTFLSTTTEISQQSASDWETDNASDRNNFNQPNKQQKLSNFKTSVKSSMG</sequence>
<evidence type="ECO:0000313" key="3">
    <source>
        <dbReference type="Proteomes" id="UP000507470"/>
    </source>
</evidence>